<reference evidence="2 3" key="1">
    <citation type="submission" date="2015-01" db="EMBL/GenBank/DDBJ databases">
        <title>The Genome Sequence of Exophiala spinifera CBS89968.</title>
        <authorList>
            <consortium name="The Broad Institute Genomics Platform"/>
            <person name="Cuomo C."/>
            <person name="de Hoog S."/>
            <person name="Gorbushina A."/>
            <person name="Stielow B."/>
            <person name="Teixiera M."/>
            <person name="Abouelleil A."/>
            <person name="Chapman S.B."/>
            <person name="Priest M."/>
            <person name="Young S.K."/>
            <person name="Wortman J."/>
            <person name="Nusbaum C."/>
            <person name="Birren B."/>
        </authorList>
    </citation>
    <scope>NUCLEOTIDE SEQUENCE [LARGE SCALE GENOMIC DNA]</scope>
    <source>
        <strain evidence="2 3">CBS 89968</strain>
    </source>
</reference>
<protein>
    <submittedName>
        <fullName evidence="2">Uncharacterized protein</fullName>
    </submittedName>
</protein>
<accession>A0A0D2BK47</accession>
<evidence type="ECO:0000313" key="2">
    <source>
        <dbReference type="EMBL" id="KIW18945.1"/>
    </source>
</evidence>
<keyword evidence="3" id="KW-1185">Reference proteome</keyword>
<dbReference type="GeneID" id="27330317"/>
<sequence length="82" mass="8315">MSTKTPGGSGPSEKFMKKDAAAKGLGADNAPAHKEGHVPGEAPVASDSYTARQPGTTVGEKGNVGHIVGEKPSDTINQGNMR</sequence>
<feature type="region of interest" description="Disordered" evidence="1">
    <location>
        <begin position="1"/>
        <end position="82"/>
    </location>
</feature>
<dbReference type="OrthoDB" id="4116892at2759"/>
<dbReference type="RefSeq" id="XP_016239161.1">
    <property type="nucleotide sequence ID" value="XM_016377591.1"/>
</dbReference>
<evidence type="ECO:0000313" key="3">
    <source>
        <dbReference type="Proteomes" id="UP000053328"/>
    </source>
</evidence>
<feature type="compositionally biased region" description="Polar residues" evidence="1">
    <location>
        <begin position="47"/>
        <end position="56"/>
    </location>
</feature>
<organism evidence="2 3">
    <name type="scientific">Exophiala spinifera</name>
    <dbReference type="NCBI Taxonomy" id="91928"/>
    <lineage>
        <taxon>Eukaryota</taxon>
        <taxon>Fungi</taxon>
        <taxon>Dikarya</taxon>
        <taxon>Ascomycota</taxon>
        <taxon>Pezizomycotina</taxon>
        <taxon>Eurotiomycetes</taxon>
        <taxon>Chaetothyriomycetidae</taxon>
        <taxon>Chaetothyriales</taxon>
        <taxon>Herpotrichiellaceae</taxon>
        <taxon>Exophiala</taxon>
    </lineage>
</organism>
<proteinExistence type="predicted"/>
<evidence type="ECO:0000256" key="1">
    <source>
        <dbReference type="SAM" id="MobiDB-lite"/>
    </source>
</evidence>
<gene>
    <name evidence="2" type="ORF">PV08_03234</name>
</gene>
<dbReference type="EMBL" id="KN847493">
    <property type="protein sequence ID" value="KIW18945.1"/>
    <property type="molecule type" value="Genomic_DNA"/>
</dbReference>
<dbReference type="VEuPathDB" id="FungiDB:PV08_03234"/>
<dbReference type="Proteomes" id="UP000053328">
    <property type="component" value="Unassembled WGS sequence"/>
</dbReference>
<dbReference type="AlphaFoldDB" id="A0A0D2BK47"/>
<dbReference type="HOGENOM" id="CLU_193153_0_0_1"/>
<name>A0A0D2BK47_9EURO</name>